<dbReference type="PANTHER" id="PTHR43033">
    <property type="entry name" value="TRNA(ILE)-LYSIDINE SYNTHASE-RELATED"/>
    <property type="match status" value="1"/>
</dbReference>
<evidence type="ECO:0000256" key="6">
    <source>
        <dbReference type="ARBA" id="ARBA00048539"/>
    </source>
</evidence>
<keyword evidence="5 7" id="KW-0067">ATP-binding</keyword>
<dbReference type="HAMAP" id="MF_01161">
    <property type="entry name" value="tRNA_Ile_lys_synt"/>
    <property type="match status" value="1"/>
</dbReference>
<dbReference type="GO" id="GO:0032267">
    <property type="term" value="F:tRNA(Ile)-lysidine synthase activity"/>
    <property type="evidence" value="ECO:0007669"/>
    <property type="project" value="UniProtKB-EC"/>
</dbReference>
<protein>
    <recommendedName>
        <fullName evidence="7">tRNA(Ile)-lysidine synthase</fullName>
        <ecNumber evidence="7">6.3.4.19</ecNumber>
    </recommendedName>
    <alternativeName>
        <fullName evidence="7">tRNA(Ile)-2-lysyl-cytidine synthase</fullName>
    </alternativeName>
    <alternativeName>
        <fullName evidence="7">tRNA(Ile)-lysidine synthetase</fullName>
    </alternativeName>
</protein>
<dbReference type="InterPro" id="IPR011063">
    <property type="entry name" value="TilS/TtcA_N"/>
</dbReference>
<sequence>MTVSRGPLPETAAILELRRAVRGWLAERGADEVAVALSGGADSLALCVAAVAEAGAVRAIVVDHRLQPGSDEVAEAAAGAARTLGVADAVVVAVDARSGTGGPEAAARAARYRALDEHRGNAPVLLAHTLDDQAETMLLGLARGSGGRSIQGMRAWDAPWGRPLLGVRRATTRAACTDLGLSPHEDPHNSDPAFTRVRVRRDVLPVLEAALGTHVPIALARTAAQLQDDGDALDAVAAATADRVLGHEDLDATLLAPEPAAIRRRVLRTWLVREGATAPTDTQLRAVDALVADWRGQGPVAVGGGRPDARLVVIRRRGKLMIGQDDRRRV</sequence>
<evidence type="ECO:0000313" key="11">
    <source>
        <dbReference type="Proteomes" id="UP000471120"/>
    </source>
</evidence>
<dbReference type="InterPro" id="IPR014729">
    <property type="entry name" value="Rossmann-like_a/b/a_fold"/>
</dbReference>
<dbReference type="RefSeq" id="WP_010836434.1">
    <property type="nucleotide sequence ID" value="NZ_QRCM01000001.1"/>
</dbReference>
<proteinExistence type="inferred from homology"/>
<evidence type="ECO:0000256" key="7">
    <source>
        <dbReference type="HAMAP-Rule" id="MF_01161"/>
    </source>
</evidence>
<comment type="caution">
    <text evidence="10">The sequence shown here is derived from an EMBL/GenBank/DDBJ whole genome shotgun (WGS) entry which is preliminary data.</text>
</comment>
<comment type="domain">
    <text evidence="7">The N-terminal region contains the highly conserved SGGXDS motif, predicted to be a P-loop motif involved in ATP binding.</text>
</comment>
<gene>
    <name evidence="7 10" type="primary">tilS</name>
    <name evidence="10" type="ORF">DW322_02280</name>
</gene>
<dbReference type="EMBL" id="QRCM01000001">
    <property type="protein sequence ID" value="TXG92318.1"/>
    <property type="molecule type" value="Genomic_DNA"/>
</dbReference>
<dbReference type="EC" id="6.3.4.19" evidence="7"/>
<feature type="binding site" evidence="7">
    <location>
        <begin position="38"/>
        <end position="43"/>
    </location>
    <ligand>
        <name>ATP</name>
        <dbReference type="ChEBI" id="CHEBI:30616"/>
    </ligand>
</feature>
<evidence type="ECO:0000256" key="5">
    <source>
        <dbReference type="ARBA" id="ARBA00022840"/>
    </source>
</evidence>
<dbReference type="CDD" id="cd01992">
    <property type="entry name" value="TilS_N"/>
    <property type="match status" value="1"/>
</dbReference>
<feature type="domain" description="tRNA(Ile)-lysidine/2-thiocytidine synthase N-terminal" evidence="8">
    <location>
        <begin position="33"/>
        <end position="201"/>
    </location>
</feature>
<dbReference type="InterPro" id="IPR012094">
    <property type="entry name" value="tRNA_Ile_lys_synt"/>
</dbReference>
<dbReference type="AlphaFoldDB" id="A0A6P2CMS0"/>
<reference evidence="10 11" key="1">
    <citation type="submission" date="2018-07" db="EMBL/GenBank/DDBJ databases">
        <title>Genome sequence of Rhodococcus rhodnii ATCC 35071 from Rhodnius prolixus.</title>
        <authorList>
            <person name="Patel V."/>
            <person name="Vogel K.J."/>
        </authorList>
    </citation>
    <scope>NUCLEOTIDE SEQUENCE [LARGE SCALE GENOMIC DNA]</scope>
    <source>
        <strain evidence="10 11">ATCC 35071</strain>
    </source>
</reference>
<comment type="function">
    <text evidence="7">Ligates lysine onto the cytidine present at position 34 of the AUA codon-specific tRNA(Ile) that contains the anticodon CAU, in an ATP-dependent manner. Cytidine is converted to lysidine, thus changing the amino acid specificity of the tRNA from methionine to isoleucine.</text>
</comment>
<dbReference type="Gene3D" id="1.20.59.20">
    <property type="match status" value="1"/>
</dbReference>
<name>A0A6P2CMS0_9NOCA</name>
<keyword evidence="3 7" id="KW-0819">tRNA processing</keyword>
<evidence type="ECO:0000259" key="8">
    <source>
        <dbReference type="Pfam" id="PF01171"/>
    </source>
</evidence>
<keyword evidence="2 7" id="KW-0436">Ligase</keyword>
<dbReference type="GO" id="GO:0005524">
    <property type="term" value="F:ATP binding"/>
    <property type="evidence" value="ECO:0007669"/>
    <property type="project" value="UniProtKB-UniRule"/>
</dbReference>
<accession>A0A6P2CMS0</accession>
<evidence type="ECO:0000259" key="9">
    <source>
        <dbReference type="Pfam" id="PF09179"/>
    </source>
</evidence>
<dbReference type="GO" id="GO:0005737">
    <property type="term" value="C:cytoplasm"/>
    <property type="evidence" value="ECO:0007669"/>
    <property type="project" value="UniProtKB-SubCell"/>
</dbReference>
<dbReference type="SUPFAM" id="SSF82829">
    <property type="entry name" value="MesJ substrate recognition domain-like"/>
    <property type="match status" value="1"/>
</dbReference>
<organism evidence="10 11">
    <name type="scientific">Rhodococcus rhodnii</name>
    <dbReference type="NCBI Taxonomy" id="38312"/>
    <lineage>
        <taxon>Bacteria</taxon>
        <taxon>Bacillati</taxon>
        <taxon>Actinomycetota</taxon>
        <taxon>Actinomycetes</taxon>
        <taxon>Mycobacteriales</taxon>
        <taxon>Nocardiaceae</taxon>
        <taxon>Rhodococcus</taxon>
    </lineage>
</organism>
<evidence type="ECO:0000256" key="4">
    <source>
        <dbReference type="ARBA" id="ARBA00022741"/>
    </source>
</evidence>
<dbReference type="NCBIfam" id="TIGR02432">
    <property type="entry name" value="lysidine_TilS_N"/>
    <property type="match status" value="1"/>
</dbReference>
<dbReference type="GO" id="GO:0006400">
    <property type="term" value="P:tRNA modification"/>
    <property type="evidence" value="ECO:0007669"/>
    <property type="project" value="UniProtKB-UniRule"/>
</dbReference>
<dbReference type="InterPro" id="IPR012795">
    <property type="entry name" value="tRNA_Ile_lys_synt_N"/>
</dbReference>
<dbReference type="PANTHER" id="PTHR43033:SF1">
    <property type="entry name" value="TRNA(ILE)-LYSIDINE SYNTHASE-RELATED"/>
    <property type="match status" value="1"/>
</dbReference>
<keyword evidence="4 7" id="KW-0547">Nucleotide-binding</keyword>
<feature type="domain" description="tRNA(Ile)-lysidine synthase substrate-binding" evidence="9">
    <location>
        <begin position="250"/>
        <end position="320"/>
    </location>
</feature>
<dbReference type="InterPro" id="IPR015262">
    <property type="entry name" value="tRNA_Ile_lys_synt_subst-bd"/>
</dbReference>
<keyword evidence="1 7" id="KW-0963">Cytoplasm</keyword>
<dbReference type="Proteomes" id="UP000471120">
    <property type="component" value="Unassembled WGS sequence"/>
</dbReference>
<dbReference type="Gene3D" id="3.40.50.620">
    <property type="entry name" value="HUPs"/>
    <property type="match status" value="1"/>
</dbReference>
<comment type="subcellular location">
    <subcellularLocation>
        <location evidence="7">Cytoplasm</location>
    </subcellularLocation>
</comment>
<comment type="catalytic activity">
    <reaction evidence="6 7">
        <text>cytidine(34) in tRNA(Ile2) + L-lysine + ATP = lysidine(34) in tRNA(Ile2) + AMP + diphosphate + H(+)</text>
        <dbReference type="Rhea" id="RHEA:43744"/>
        <dbReference type="Rhea" id="RHEA-COMP:10625"/>
        <dbReference type="Rhea" id="RHEA-COMP:10670"/>
        <dbReference type="ChEBI" id="CHEBI:15378"/>
        <dbReference type="ChEBI" id="CHEBI:30616"/>
        <dbReference type="ChEBI" id="CHEBI:32551"/>
        <dbReference type="ChEBI" id="CHEBI:33019"/>
        <dbReference type="ChEBI" id="CHEBI:82748"/>
        <dbReference type="ChEBI" id="CHEBI:83665"/>
        <dbReference type="ChEBI" id="CHEBI:456215"/>
        <dbReference type="EC" id="6.3.4.19"/>
    </reaction>
</comment>
<dbReference type="Pfam" id="PF09179">
    <property type="entry name" value="TilS"/>
    <property type="match status" value="1"/>
</dbReference>
<dbReference type="Pfam" id="PF01171">
    <property type="entry name" value="ATP_bind_3"/>
    <property type="match status" value="1"/>
</dbReference>
<evidence type="ECO:0000313" key="10">
    <source>
        <dbReference type="EMBL" id="TXG92318.1"/>
    </source>
</evidence>
<comment type="similarity">
    <text evidence="7">Belongs to the tRNA(Ile)-lysidine synthase family.</text>
</comment>
<evidence type="ECO:0000256" key="1">
    <source>
        <dbReference type="ARBA" id="ARBA00022490"/>
    </source>
</evidence>
<evidence type="ECO:0000256" key="3">
    <source>
        <dbReference type="ARBA" id="ARBA00022694"/>
    </source>
</evidence>
<evidence type="ECO:0000256" key="2">
    <source>
        <dbReference type="ARBA" id="ARBA00022598"/>
    </source>
</evidence>
<dbReference type="SUPFAM" id="SSF52402">
    <property type="entry name" value="Adenine nucleotide alpha hydrolases-like"/>
    <property type="match status" value="1"/>
</dbReference>